<sequence length="99" mass="11180">MLHRLGLAWLAMALCFFIPLSSRMTTPMVFYNLSSPATTPFSCSRPCESFIQVLIFVRTFRVGFILAIVVGIKIGLREARFGGYCLQLGHLHWIEGRSL</sequence>
<accession>A0A9P5JW04</accession>
<feature type="transmembrane region" description="Helical" evidence="1">
    <location>
        <begin position="50"/>
        <end position="72"/>
    </location>
</feature>
<evidence type="ECO:0000313" key="4">
    <source>
        <dbReference type="Proteomes" id="UP000759537"/>
    </source>
</evidence>
<keyword evidence="1" id="KW-1133">Transmembrane helix</keyword>
<dbReference type="Proteomes" id="UP000759537">
    <property type="component" value="Unassembled WGS sequence"/>
</dbReference>
<organism evidence="3 4">
    <name type="scientific">Russula ochroleuca</name>
    <dbReference type="NCBI Taxonomy" id="152965"/>
    <lineage>
        <taxon>Eukaryota</taxon>
        <taxon>Fungi</taxon>
        <taxon>Dikarya</taxon>
        <taxon>Basidiomycota</taxon>
        <taxon>Agaricomycotina</taxon>
        <taxon>Agaricomycetes</taxon>
        <taxon>Russulales</taxon>
        <taxon>Russulaceae</taxon>
        <taxon>Russula</taxon>
    </lineage>
</organism>
<dbReference type="AlphaFoldDB" id="A0A9P5JW04"/>
<feature type="chain" id="PRO_5040114628" description="Secreted peptide" evidence="2">
    <location>
        <begin position="23"/>
        <end position="99"/>
    </location>
</feature>
<reference evidence="3" key="1">
    <citation type="submission" date="2019-10" db="EMBL/GenBank/DDBJ databases">
        <authorList>
            <consortium name="DOE Joint Genome Institute"/>
            <person name="Kuo A."/>
            <person name="Miyauchi S."/>
            <person name="Kiss E."/>
            <person name="Drula E."/>
            <person name="Kohler A."/>
            <person name="Sanchez-Garcia M."/>
            <person name="Andreopoulos B."/>
            <person name="Barry K.W."/>
            <person name="Bonito G."/>
            <person name="Buee M."/>
            <person name="Carver A."/>
            <person name="Chen C."/>
            <person name="Cichocki N."/>
            <person name="Clum A."/>
            <person name="Culley D."/>
            <person name="Crous P.W."/>
            <person name="Fauchery L."/>
            <person name="Girlanda M."/>
            <person name="Hayes R."/>
            <person name="Keri Z."/>
            <person name="LaButti K."/>
            <person name="Lipzen A."/>
            <person name="Lombard V."/>
            <person name="Magnuson J."/>
            <person name="Maillard F."/>
            <person name="Morin E."/>
            <person name="Murat C."/>
            <person name="Nolan M."/>
            <person name="Ohm R."/>
            <person name="Pangilinan J."/>
            <person name="Pereira M."/>
            <person name="Perotto S."/>
            <person name="Peter M."/>
            <person name="Riley R."/>
            <person name="Sitrit Y."/>
            <person name="Stielow B."/>
            <person name="Szollosi G."/>
            <person name="Zifcakova L."/>
            <person name="Stursova M."/>
            <person name="Spatafora J.W."/>
            <person name="Tedersoo L."/>
            <person name="Vaario L.-M."/>
            <person name="Yamada A."/>
            <person name="Yan M."/>
            <person name="Wang P."/>
            <person name="Xu J."/>
            <person name="Bruns T."/>
            <person name="Baldrian P."/>
            <person name="Vilgalys R."/>
            <person name="Henrissat B."/>
            <person name="Grigoriev I.V."/>
            <person name="Hibbett D."/>
            <person name="Nagy L.G."/>
            <person name="Martin F.M."/>
        </authorList>
    </citation>
    <scope>NUCLEOTIDE SEQUENCE</scope>
    <source>
        <strain evidence="3">Prilba</strain>
    </source>
</reference>
<keyword evidence="1" id="KW-0812">Transmembrane</keyword>
<protein>
    <recommendedName>
        <fullName evidence="5">Secreted peptide</fullName>
    </recommendedName>
</protein>
<dbReference type="EMBL" id="WHVB01000049">
    <property type="protein sequence ID" value="KAF8465164.1"/>
    <property type="molecule type" value="Genomic_DNA"/>
</dbReference>
<keyword evidence="4" id="KW-1185">Reference proteome</keyword>
<name>A0A9P5JW04_9AGAM</name>
<reference evidence="3" key="2">
    <citation type="journal article" date="2020" name="Nat. Commun.">
        <title>Large-scale genome sequencing of mycorrhizal fungi provides insights into the early evolution of symbiotic traits.</title>
        <authorList>
            <person name="Miyauchi S."/>
            <person name="Kiss E."/>
            <person name="Kuo A."/>
            <person name="Drula E."/>
            <person name="Kohler A."/>
            <person name="Sanchez-Garcia M."/>
            <person name="Morin E."/>
            <person name="Andreopoulos B."/>
            <person name="Barry K.W."/>
            <person name="Bonito G."/>
            <person name="Buee M."/>
            <person name="Carver A."/>
            <person name="Chen C."/>
            <person name="Cichocki N."/>
            <person name="Clum A."/>
            <person name="Culley D."/>
            <person name="Crous P.W."/>
            <person name="Fauchery L."/>
            <person name="Girlanda M."/>
            <person name="Hayes R.D."/>
            <person name="Keri Z."/>
            <person name="LaButti K."/>
            <person name="Lipzen A."/>
            <person name="Lombard V."/>
            <person name="Magnuson J."/>
            <person name="Maillard F."/>
            <person name="Murat C."/>
            <person name="Nolan M."/>
            <person name="Ohm R.A."/>
            <person name="Pangilinan J."/>
            <person name="Pereira M.F."/>
            <person name="Perotto S."/>
            <person name="Peter M."/>
            <person name="Pfister S."/>
            <person name="Riley R."/>
            <person name="Sitrit Y."/>
            <person name="Stielow J.B."/>
            <person name="Szollosi G."/>
            <person name="Zifcakova L."/>
            <person name="Stursova M."/>
            <person name="Spatafora J.W."/>
            <person name="Tedersoo L."/>
            <person name="Vaario L.M."/>
            <person name="Yamada A."/>
            <person name="Yan M."/>
            <person name="Wang P."/>
            <person name="Xu J."/>
            <person name="Bruns T."/>
            <person name="Baldrian P."/>
            <person name="Vilgalys R."/>
            <person name="Dunand C."/>
            <person name="Henrissat B."/>
            <person name="Grigoriev I.V."/>
            <person name="Hibbett D."/>
            <person name="Nagy L.G."/>
            <person name="Martin F.M."/>
        </authorList>
    </citation>
    <scope>NUCLEOTIDE SEQUENCE</scope>
    <source>
        <strain evidence="3">Prilba</strain>
    </source>
</reference>
<evidence type="ECO:0000256" key="1">
    <source>
        <dbReference type="SAM" id="Phobius"/>
    </source>
</evidence>
<evidence type="ECO:0008006" key="5">
    <source>
        <dbReference type="Google" id="ProtNLM"/>
    </source>
</evidence>
<gene>
    <name evidence="3" type="ORF">DFH94DRAFT_784098</name>
</gene>
<feature type="signal peptide" evidence="2">
    <location>
        <begin position="1"/>
        <end position="22"/>
    </location>
</feature>
<keyword evidence="2" id="KW-0732">Signal</keyword>
<proteinExistence type="predicted"/>
<evidence type="ECO:0000313" key="3">
    <source>
        <dbReference type="EMBL" id="KAF8465164.1"/>
    </source>
</evidence>
<keyword evidence="1" id="KW-0472">Membrane</keyword>
<comment type="caution">
    <text evidence="3">The sequence shown here is derived from an EMBL/GenBank/DDBJ whole genome shotgun (WGS) entry which is preliminary data.</text>
</comment>
<evidence type="ECO:0000256" key="2">
    <source>
        <dbReference type="SAM" id="SignalP"/>
    </source>
</evidence>